<comment type="caution">
    <text evidence="1">The sequence shown here is derived from an EMBL/GenBank/DDBJ whole genome shotgun (WGS) entry which is preliminary data.</text>
</comment>
<dbReference type="EMBL" id="JAHRHY010000007">
    <property type="protein sequence ID" value="KAG9067961.1"/>
    <property type="molecule type" value="Genomic_DNA"/>
</dbReference>
<protein>
    <recommendedName>
        <fullName evidence="3">F-box domain-containing protein</fullName>
    </recommendedName>
</protein>
<dbReference type="SUPFAM" id="SSF81383">
    <property type="entry name" value="F-box domain"/>
    <property type="match status" value="1"/>
</dbReference>
<evidence type="ECO:0000313" key="2">
    <source>
        <dbReference type="Proteomes" id="UP000707451"/>
    </source>
</evidence>
<dbReference type="InterPro" id="IPR032675">
    <property type="entry name" value="LRR_dom_sf"/>
</dbReference>
<gene>
    <name evidence="1" type="ORF">KI688_011552</name>
</gene>
<keyword evidence="2" id="KW-1185">Reference proteome</keyword>
<name>A0A9P8BUB5_9FUNG</name>
<evidence type="ECO:0000313" key="1">
    <source>
        <dbReference type="EMBL" id="KAG9067961.1"/>
    </source>
</evidence>
<evidence type="ECO:0008006" key="3">
    <source>
        <dbReference type="Google" id="ProtNLM"/>
    </source>
</evidence>
<dbReference type="AlphaFoldDB" id="A0A9P8BUB5"/>
<organism evidence="1 2">
    <name type="scientific">Linnemannia hyalina</name>
    <dbReference type="NCBI Taxonomy" id="64524"/>
    <lineage>
        <taxon>Eukaryota</taxon>
        <taxon>Fungi</taxon>
        <taxon>Fungi incertae sedis</taxon>
        <taxon>Mucoromycota</taxon>
        <taxon>Mortierellomycotina</taxon>
        <taxon>Mortierellomycetes</taxon>
        <taxon>Mortierellales</taxon>
        <taxon>Mortierellaceae</taxon>
        <taxon>Linnemannia</taxon>
    </lineage>
</organism>
<dbReference type="InterPro" id="IPR036047">
    <property type="entry name" value="F-box-like_dom_sf"/>
</dbReference>
<reference evidence="1" key="1">
    <citation type="submission" date="2021-06" db="EMBL/GenBank/DDBJ databases">
        <title>Genome Sequence of Mortierella hyaline Strain SCG-10, a Cold-Adapted, Nitrate-Reducing Fungus Isolated from Soil in Minnesota, USA.</title>
        <authorList>
            <person name="Aldossari N."/>
        </authorList>
    </citation>
    <scope>NUCLEOTIDE SEQUENCE</scope>
    <source>
        <strain evidence="1">SCG-10</strain>
    </source>
</reference>
<dbReference type="Gene3D" id="3.80.10.10">
    <property type="entry name" value="Ribonuclease Inhibitor"/>
    <property type="match status" value="1"/>
</dbReference>
<accession>A0A9P8BUB5</accession>
<proteinExistence type="predicted"/>
<sequence>MNTERIIDLPELFDAIASHLPLSTLYQCVQVSKVWHTTFIPHLWRSFSEDPSRCVTWSHNLTNAVHARFDRPQELEWYKDVYRRHAKYIRHLTLFIPVILDACLEGAFEPLAPSLLDDYMTGASGTGAGAGTATMPAVGGQSLITNLESFANEIVGLALEIYLPELATRTNPMSLFSTERDYGVEATTEPAAGAGEMMTKASRSPQTLLIEACQRLILCNPGLKTLNCGYTPHMFYGIQARLQAMGETGGGDGDGDGVGGARVFRSLRNLSIVASNDRIPVLPPSVTIFKLIGGFGTAGAPHHANQMNVTNKSLKVLEMTCIDSELHLQTILTQAPALKTLKIHRFPLPAFAAIPVSSPWPLSRITVLKCQHSRGGASITIPAYPSMFQSFPLLVEYHDNMWSPALATQLVEHCPLLEVIWVIRDAGLFGSPFVSVPKVVSRQVGGPVTDCVSILLTTLPRLRVLEMPHEVVKAENVLERPWVCLDLEEFWCQIVELPYLTAEEEQKTQEIRRREEEGAKGSYQQYARRTDKEGELMELHESCISTRKQIMAQLAKLTSLKYLSLSPDFKTRDDLFGNRLGLRHVYKSPRDGRNYIRYDDVLPDTLHLRLDTGLDQLACLKKLEFLSFESIDHRLDTAEIEWMAREFPRLKETRGLVTDSYVGAEPDPKIDALIALLRRLRPDVAQRQSFGGYATKIAHTSFGFTYSNDWN</sequence>
<dbReference type="OrthoDB" id="2426225at2759"/>
<dbReference type="Proteomes" id="UP000707451">
    <property type="component" value="Unassembled WGS sequence"/>
</dbReference>